<keyword evidence="8" id="KW-1185">Reference proteome</keyword>
<feature type="transmembrane region" description="Helical" evidence="6">
    <location>
        <begin position="184"/>
        <end position="201"/>
    </location>
</feature>
<reference evidence="7 8" key="1">
    <citation type="journal article" date="2010" name="Nature">
        <title>The Ectocarpus genome and the independent evolution of multicellularity in brown algae.</title>
        <authorList>
            <person name="Cock J.M."/>
            <person name="Sterck L."/>
            <person name="Rouze P."/>
            <person name="Scornet D."/>
            <person name="Allen A.E."/>
            <person name="Amoutzias G."/>
            <person name="Anthouard V."/>
            <person name="Artiguenave F."/>
            <person name="Aury J.M."/>
            <person name="Badger J.H."/>
            <person name="Beszteri B."/>
            <person name="Billiau K."/>
            <person name="Bonnet E."/>
            <person name="Bothwell J.H."/>
            <person name="Bowler C."/>
            <person name="Boyen C."/>
            <person name="Brownlee C."/>
            <person name="Carrano C.J."/>
            <person name="Charrier B."/>
            <person name="Cho G.Y."/>
            <person name="Coelho S.M."/>
            <person name="Collen J."/>
            <person name="Corre E."/>
            <person name="Da Silva C."/>
            <person name="Delage L."/>
            <person name="Delaroque N."/>
            <person name="Dittami S.M."/>
            <person name="Doulbeau S."/>
            <person name="Elias M."/>
            <person name="Farnham G."/>
            <person name="Gachon C.M."/>
            <person name="Gschloessl B."/>
            <person name="Heesch S."/>
            <person name="Jabbari K."/>
            <person name="Jubin C."/>
            <person name="Kawai H."/>
            <person name="Kimura K."/>
            <person name="Kloareg B."/>
            <person name="Kupper F.C."/>
            <person name="Lang D."/>
            <person name="Le Bail A."/>
            <person name="Leblanc C."/>
            <person name="Lerouge P."/>
            <person name="Lohr M."/>
            <person name="Lopez P.J."/>
            <person name="Martens C."/>
            <person name="Maumus F."/>
            <person name="Michel G."/>
            <person name="Miranda-Saavedra D."/>
            <person name="Morales J."/>
            <person name="Moreau H."/>
            <person name="Motomura T."/>
            <person name="Nagasato C."/>
            <person name="Napoli C.A."/>
            <person name="Nelson D.R."/>
            <person name="Nyvall-Collen P."/>
            <person name="Peters A.F."/>
            <person name="Pommier C."/>
            <person name="Potin P."/>
            <person name="Poulain J."/>
            <person name="Quesneville H."/>
            <person name="Read B."/>
            <person name="Rensing S.A."/>
            <person name="Ritter A."/>
            <person name="Rousvoal S."/>
            <person name="Samanta M."/>
            <person name="Samson G."/>
            <person name="Schroeder D.C."/>
            <person name="Segurens B."/>
            <person name="Strittmatter M."/>
            <person name="Tonon T."/>
            <person name="Tregear J.W."/>
            <person name="Valentin K."/>
            <person name="von Dassow P."/>
            <person name="Yamagishi T."/>
            <person name="Van de Peer Y."/>
            <person name="Wincker P."/>
        </authorList>
    </citation>
    <scope>NUCLEOTIDE SEQUENCE [LARGE SCALE GENOMIC DNA]</scope>
    <source>
        <strain evidence="8">Ec32 / CCAP1310/4</strain>
    </source>
</reference>
<dbReference type="OrthoDB" id="1077582at2759"/>
<evidence type="ECO:0000256" key="2">
    <source>
        <dbReference type="ARBA" id="ARBA00022679"/>
    </source>
</evidence>
<dbReference type="Proteomes" id="UP000002630">
    <property type="component" value="Unassembled WGS sequence"/>
</dbReference>
<organism evidence="7 8">
    <name type="scientific">Ectocarpus siliculosus</name>
    <name type="common">Brown alga</name>
    <name type="synonym">Conferva siliculosa</name>
    <dbReference type="NCBI Taxonomy" id="2880"/>
    <lineage>
        <taxon>Eukaryota</taxon>
        <taxon>Sar</taxon>
        <taxon>Stramenopiles</taxon>
        <taxon>Ochrophyta</taxon>
        <taxon>PX clade</taxon>
        <taxon>Phaeophyceae</taxon>
        <taxon>Ectocarpales</taxon>
        <taxon>Ectocarpaceae</taxon>
        <taxon>Ectocarpus</taxon>
    </lineage>
</organism>
<keyword evidence="4" id="KW-0012">Acyltransferase</keyword>
<dbReference type="InterPro" id="IPR014371">
    <property type="entry name" value="Oat_ACAT_DAG_ARE"/>
</dbReference>
<feature type="transmembrane region" description="Helical" evidence="6">
    <location>
        <begin position="264"/>
        <end position="283"/>
    </location>
</feature>
<evidence type="ECO:0000256" key="4">
    <source>
        <dbReference type="ARBA" id="ARBA00023315"/>
    </source>
</evidence>
<protein>
    <submittedName>
        <fullName evidence="7">Sterol or diacylglycerol O-acyltransferase, partial</fullName>
    </submittedName>
</protein>
<dbReference type="STRING" id="2880.D7FUK9"/>
<feature type="transmembrane region" description="Helical" evidence="6">
    <location>
        <begin position="411"/>
        <end position="434"/>
    </location>
</feature>
<feature type="transmembrane region" description="Helical" evidence="6">
    <location>
        <begin position="506"/>
        <end position="528"/>
    </location>
</feature>
<evidence type="ECO:0000256" key="1">
    <source>
        <dbReference type="ARBA" id="ARBA00004477"/>
    </source>
</evidence>
<feature type="region of interest" description="Disordered" evidence="5">
    <location>
        <begin position="468"/>
        <end position="490"/>
    </location>
</feature>
<evidence type="ECO:0000256" key="3">
    <source>
        <dbReference type="ARBA" id="ARBA00022824"/>
    </source>
</evidence>
<keyword evidence="6" id="KW-1133">Transmembrane helix</keyword>
<sequence length="535" mass="56993">MALSGVPVPAADGTVAAAEWLDFAFRSMAIDRLVHHFEGMGTGFAAMGVVASISILVYPLHSLLSPRTTPATTDNTATAAPSSDGGGRPVGTYVAAVGLPSAAVWAFAVWAQRRAAWGLVPGLWLALFCACVTLKITSFVAASAVATPPQTPPSPAGSSSDASSAEAAAAAAAAGPRSLTFGEYLFFLFLSPSLVCEVRLMKVSARRRSRPLRAASEFFHAVLTFLCAHCVVGSILAPSLRLFFSAVSPGWVEGAAAGWAELEAAGGAGWPSWTAGSALLAGGDKEDSGTRLGQLVALGCFLWMLFVVSSALHFMVFYAFWHCICLGMAELWGFPDRNLYGCWWLLFDEPRDFLRMWSTPVHRWLSTCVHWPMLELCSTSDEGVDGTKSPPSAELSTATAEVAGDPSKWTWVPAVLATFVVSGVFHEAVVYIAMRGTCWPFNTFLLCVGGVLVIFWDIVFPLPDLKPSSESEGGSPPQTATLSPRNEGGAGKKVVRAYGHRGRMSAAAFCVSVQLSAFIADCAAWLWWRHIHMKN</sequence>
<dbReference type="InParanoid" id="D7FUK9"/>
<dbReference type="GO" id="GO:0005789">
    <property type="term" value="C:endoplasmic reticulum membrane"/>
    <property type="evidence" value="ECO:0007669"/>
    <property type="project" value="UniProtKB-SubCell"/>
</dbReference>
<feature type="compositionally biased region" description="Low complexity" evidence="5">
    <location>
        <begin position="468"/>
        <end position="477"/>
    </location>
</feature>
<feature type="transmembrane region" description="Helical" evidence="6">
    <location>
        <begin position="222"/>
        <end position="244"/>
    </location>
</feature>
<evidence type="ECO:0000256" key="5">
    <source>
        <dbReference type="SAM" id="MobiDB-lite"/>
    </source>
</evidence>
<keyword evidence="6" id="KW-0812">Transmembrane</keyword>
<feature type="transmembrane region" description="Helical" evidence="6">
    <location>
        <begin position="42"/>
        <end position="60"/>
    </location>
</feature>
<feature type="transmembrane region" description="Helical" evidence="6">
    <location>
        <begin position="123"/>
        <end position="146"/>
    </location>
</feature>
<comment type="subcellular location">
    <subcellularLocation>
        <location evidence="1">Endoplasmic reticulum membrane</location>
        <topology evidence="1">Multi-pass membrane protein</topology>
    </subcellularLocation>
</comment>
<dbReference type="AlphaFoldDB" id="D7FUK9"/>
<keyword evidence="6" id="KW-0472">Membrane</keyword>
<accession>D7FUK9</accession>
<evidence type="ECO:0000313" key="8">
    <source>
        <dbReference type="Proteomes" id="UP000002630"/>
    </source>
</evidence>
<evidence type="ECO:0000313" key="7">
    <source>
        <dbReference type="EMBL" id="CBJ31665.1"/>
    </source>
</evidence>
<proteinExistence type="predicted"/>
<dbReference type="EMBL" id="FN649760">
    <property type="protein sequence ID" value="CBJ31665.1"/>
    <property type="molecule type" value="Genomic_DNA"/>
</dbReference>
<name>D7FUK9_ECTSI</name>
<dbReference type="PANTHER" id="PTHR10408">
    <property type="entry name" value="STEROL O-ACYLTRANSFERASE"/>
    <property type="match status" value="1"/>
</dbReference>
<gene>
    <name evidence="7" type="ORF">Esi_0272_0039</name>
</gene>
<keyword evidence="3" id="KW-0256">Endoplasmic reticulum</keyword>
<feature type="transmembrane region" description="Helical" evidence="6">
    <location>
        <begin position="441"/>
        <end position="462"/>
    </location>
</feature>
<feature type="transmembrane region" description="Helical" evidence="6">
    <location>
        <begin position="90"/>
        <end position="111"/>
    </location>
</feature>
<keyword evidence="2" id="KW-0808">Transferase</keyword>
<dbReference type="GO" id="GO:0008374">
    <property type="term" value="F:O-acyltransferase activity"/>
    <property type="evidence" value="ECO:0007669"/>
    <property type="project" value="InterPro"/>
</dbReference>
<feature type="transmembrane region" description="Helical" evidence="6">
    <location>
        <begin position="295"/>
        <end position="321"/>
    </location>
</feature>
<evidence type="ECO:0000256" key="6">
    <source>
        <dbReference type="SAM" id="Phobius"/>
    </source>
</evidence>